<evidence type="ECO:0000259" key="10">
    <source>
        <dbReference type="PROSITE" id="PS50109"/>
    </source>
</evidence>
<dbReference type="InterPro" id="IPR001789">
    <property type="entry name" value="Sig_transdc_resp-reg_receiver"/>
</dbReference>
<evidence type="ECO:0000256" key="9">
    <source>
        <dbReference type="SAM" id="SignalP"/>
    </source>
</evidence>
<organism evidence="12 13">
    <name type="scientific">Xanthomonas graminis pv. poae</name>
    <dbReference type="NCBI Taxonomy" id="227946"/>
    <lineage>
        <taxon>Bacteria</taxon>
        <taxon>Pseudomonadati</taxon>
        <taxon>Pseudomonadota</taxon>
        <taxon>Gammaproteobacteria</taxon>
        <taxon>Lysobacterales</taxon>
        <taxon>Lysobacteraceae</taxon>
        <taxon>Xanthomonas</taxon>
        <taxon>Xanthomonas translucens group</taxon>
        <taxon>Xanthomonas graminis</taxon>
    </lineage>
</organism>
<keyword evidence="8" id="KW-0472">Membrane</keyword>
<sequence>MTMRSRRILGWLLLLWSALAVAAVPPTPQPRQLTVADGLPSNSINGFAEDRLGYLWLASSDGLARFDGRGYRIWRIEDGLRDNKIWTVHVDAQNRVWFGTQNAGLGMLSADRRTFRYYDRSNFPQIGGATVWSIASTPDGSIWFGTANSGLERLQADGTLSRYMPMPGDERSLPSPVVTSLATTPDGTLWVGTHGGVARWTGHDFERLPASALPRPEVQGLTPERDGSLWVTTQGGTRLLRADGSAVAPYWRNMASESVLGMLVHDRHGNRWFDTLDGLGREGDAGQIRNVPLYSNSAHGLVKPNWSLAFEGREGDLWFASFNAGLWYLPANWPQFSVLSYRVDDPDSMGNPYVIATAASRDGGVWLAGTRGMLDKLDPDTGAVRHHITALFGREWSRVLGEDAQGRVWAAAEAAVLRYDPVSGEVRRWGKQDGADAPMPGEIDRLVLSGDGRVWLFGEVCGAQVRDLDGHVLRNIAPGADGLPLELTVDDARPGPLGQPWVLGQYGALAWDATTERFLPVPGAPTRPLSAFTITDGNVVWLASLGRLERYLWDGGRLSLLDRIDAEQEFPSLAPNGIVVDASGVAWLSSVRGLIRVDPASKAIRSYSVHDGLPNQEFHAQTLIQARSGQILGGTPDGVVLFEPSQVVPSRRQPPLVIERIGVRRGERALDLLHGGSIVLQEGDRDLHVVARLLSFSETDANTYRFRLSGYDPDWVDVGAGGERLFSRLPSGHYTLEMQARTADKVWSKVITLRFQVLPPWWRSPWGLAGLALLALLALWLASYRYRRRLRRRNAWQLALHKQELAEQASLAKTRFLATLGHEVRTPMTGVLGMSELLLATPLDPRQRGYTDSIRSAGAHLLRLVNDALDLARIEAGRLELEQQPFDLGQLIAELEAMMAPMAHSRGLAFALDNTMPAAVTANGDATRVRQILLNLLNNAIKFTDHGSVTLRVAPLHDRQGVRFEVADTGPGINPERQARLFQRFEQADGPRTAARYGGSGLGLAICQELAVAMGGRVELHSKLGVGTRFIVDLPLPWIPEALPAGTRSARDAQAQAPTQPLRILLVEDDPTVAEVVSGLLRARGHHITHAAHALAALTEAAGARFDVALLDLDLPGLDGLALARQLRVFGYEMPLIAVTARADADAEPQARAAGFDGFLRKPVTGDMLAEAIEGVMEPGLGTGDSGLEKA</sequence>
<dbReference type="InterPro" id="IPR013783">
    <property type="entry name" value="Ig-like_fold"/>
</dbReference>
<dbReference type="InterPro" id="IPR011110">
    <property type="entry name" value="Reg_prop"/>
</dbReference>
<evidence type="ECO:0000256" key="1">
    <source>
        <dbReference type="ARBA" id="ARBA00000085"/>
    </source>
</evidence>
<evidence type="ECO:0000313" key="13">
    <source>
        <dbReference type="Proteomes" id="UP000093858"/>
    </source>
</evidence>
<evidence type="ECO:0000256" key="5">
    <source>
        <dbReference type="ARBA" id="ARBA00022777"/>
    </source>
</evidence>
<dbReference type="InterPro" id="IPR003661">
    <property type="entry name" value="HisK_dim/P_dom"/>
</dbReference>
<dbReference type="GO" id="GO:0005886">
    <property type="term" value="C:plasma membrane"/>
    <property type="evidence" value="ECO:0007669"/>
    <property type="project" value="TreeGrafter"/>
</dbReference>
<comment type="catalytic activity">
    <reaction evidence="1">
        <text>ATP + protein L-histidine = ADP + protein N-phospho-L-histidine.</text>
        <dbReference type="EC" id="2.7.13.3"/>
    </reaction>
</comment>
<dbReference type="FunFam" id="3.40.50.2300:FF:000323">
    <property type="entry name" value="Hybrid sensor histidine kinase/response regulator"/>
    <property type="match status" value="1"/>
</dbReference>
<proteinExistence type="predicted"/>
<protein>
    <recommendedName>
        <fullName evidence="2">histidine kinase</fullName>
        <ecNumber evidence="2">2.7.13.3</ecNumber>
    </recommendedName>
</protein>
<dbReference type="Gene3D" id="1.10.287.130">
    <property type="match status" value="1"/>
</dbReference>
<dbReference type="CDD" id="cd16922">
    <property type="entry name" value="HATPase_EvgS-ArcB-TorS-like"/>
    <property type="match status" value="1"/>
</dbReference>
<dbReference type="SMART" id="SM00387">
    <property type="entry name" value="HATPase_c"/>
    <property type="match status" value="1"/>
</dbReference>
<dbReference type="Gene3D" id="2.130.10.10">
    <property type="entry name" value="YVTN repeat-like/Quinoprotein amine dehydrogenase"/>
    <property type="match status" value="3"/>
</dbReference>
<dbReference type="Pfam" id="PF02518">
    <property type="entry name" value="HATPase_c"/>
    <property type="match status" value="1"/>
</dbReference>
<keyword evidence="9" id="KW-0732">Signal</keyword>
<keyword evidence="4" id="KW-0808">Transferase</keyword>
<evidence type="ECO:0000256" key="7">
    <source>
        <dbReference type="PROSITE-ProRule" id="PRU00169"/>
    </source>
</evidence>
<dbReference type="InterPro" id="IPR003594">
    <property type="entry name" value="HATPase_dom"/>
</dbReference>
<dbReference type="InterPro" id="IPR005467">
    <property type="entry name" value="His_kinase_dom"/>
</dbReference>
<dbReference type="EC" id="2.7.13.3" evidence="2"/>
<keyword evidence="6" id="KW-0902">Two-component regulatory system</keyword>
<dbReference type="InterPro" id="IPR036097">
    <property type="entry name" value="HisK_dim/P_sf"/>
</dbReference>
<dbReference type="SUPFAM" id="SSF52172">
    <property type="entry name" value="CheY-like"/>
    <property type="match status" value="1"/>
</dbReference>
<keyword evidence="8" id="KW-1133">Transmembrane helix</keyword>
<dbReference type="SUPFAM" id="SSF55874">
    <property type="entry name" value="ATPase domain of HSP90 chaperone/DNA topoisomerase II/histidine kinase"/>
    <property type="match status" value="1"/>
</dbReference>
<dbReference type="Pfam" id="PF07494">
    <property type="entry name" value="Reg_prop"/>
    <property type="match status" value="3"/>
</dbReference>
<dbReference type="EMBL" id="LWSU01000069">
    <property type="protein sequence ID" value="OAX56455.1"/>
    <property type="molecule type" value="Genomic_DNA"/>
</dbReference>
<dbReference type="PANTHER" id="PTHR43047:SF72">
    <property type="entry name" value="OSMOSENSING HISTIDINE PROTEIN KINASE SLN1"/>
    <property type="match status" value="1"/>
</dbReference>
<feature type="modified residue" description="4-aspartylphosphate" evidence="7">
    <location>
        <position position="1112"/>
    </location>
</feature>
<dbReference type="Gene3D" id="3.40.50.2300">
    <property type="match status" value="1"/>
</dbReference>
<evidence type="ECO:0000313" key="12">
    <source>
        <dbReference type="EMBL" id="OAX56455.1"/>
    </source>
</evidence>
<dbReference type="Gene3D" id="3.30.565.10">
    <property type="entry name" value="Histidine kinase-like ATPase, C-terminal domain"/>
    <property type="match status" value="1"/>
</dbReference>
<dbReference type="SMART" id="SM00388">
    <property type="entry name" value="HisKA"/>
    <property type="match status" value="1"/>
</dbReference>
<evidence type="ECO:0000256" key="3">
    <source>
        <dbReference type="ARBA" id="ARBA00022553"/>
    </source>
</evidence>
<name>A0A199P624_9XANT</name>
<evidence type="ECO:0000256" key="4">
    <source>
        <dbReference type="ARBA" id="ARBA00022679"/>
    </source>
</evidence>
<dbReference type="FunFam" id="3.30.565.10:FF:000010">
    <property type="entry name" value="Sensor histidine kinase RcsC"/>
    <property type="match status" value="1"/>
</dbReference>
<accession>A0A199P624</accession>
<dbReference type="PANTHER" id="PTHR43047">
    <property type="entry name" value="TWO-COMPONENT HISTIDINE PROTEIN KINASE"/>
    <property type="match status" value="1"/>
</dbReference>
<dbReference type="PROSITE" id="PS50109">
    <property type="entry name" value="HIS_KIN"/>
    <property type="match status" value="1"/>
</dbReference>
<dbReference type="Pfam" id="PF00512">
    <property type="entry name" value="HisKA"/>
    <property type="match status" value="1"/>
</dbReference>
<evidence type="ECO:0000256" key="6">
    <source>
        <dbReference type="ARBA" id="ARBA00023012"/>
    </source>
</evidence>
<dbReference type="SMART" id="SM00448">
    <property type="entry name" value="REC"/>
    <property type="match status" value="1"/>
</dbReference>
<gene>
    <name evidence="12" type="ORF">A6R73_13115</name>
</gene>
<dbReference type="SUPFAM" id="SSF47384">
    <property type="entry name" value="Homodimeric domain of signal transducing histidine kinase"/>
    <property type="match status" value="1"/>
</dbReference>
<evidence type="ECO:0000256" key="8">
    <source>
        <dbReference type="SAM" id="Phobius"/>
    </source>
</evidence>
<dbReference type="InterPro" id="IPR011006">
    <property type="entry name" value="CheY-like_superfamily"/>
</dbReference>
<dbReference type="FunFam" id="1.10.287.130:FF:000028">
    <property type="entry name" value="Hybrid signal transduction histidine kinase"/>
    <property type="match status" value="1"/>
</dbReference>
<dbReference type="InterPro" id="IPR011123">
    <property type="entry name" value="Y_Y_Y"/>
</dbReference>
<dbReference type="Pfam" id="PF07495">
    <property type="entry name" value="Y_Y_Y"/>
    <property type="match status" value="1"/>
</dbReference>
<dbReference type="Gene3D" id="2.60.40.10">
    <property type="entry name" value="Immunoglobulins"/>
    <property type="match status" value="1"/>
</dbReference>
<dbReference type="GO" id="GO:0000155">
    <property type="term" value="F:phosphorelay sensor kinase activity"/>
    <property type="evidence" value="ECO:0007669"/>
    <property type="project" value="InterPro"/>
</dbReference>
<dbReference type="PRINTS" id="PR00344">
    <property type="entry name" value="BCTRLSENSOR"/>
</dbReference>
<evidence type="ECO:0000256" key="2">
    <source>
        <dbReference type="ARBA" id="ARBA00012438"/>
    </source>
</evidence>
<dbReference type="CDD" id="cd00082">
    <property type="entry name" value="HisKA"/>
    <property type="match status" value="1"/>
</dbReference>
<dbReference type="SUPFAM" id="SSF63829">
    <property type="entry name" value="Calcium-dependent phosphotriesterase"/>
    <property type="match status" value="3"/>
</dbReference>
<feature type="transmembrane region" description="Helical" evidence="8">
    <location>
        <begin position="766"/>
        <end position="784"/>
    </location>
</feature>
<keyword evidence="8" id="KW-0812">Transmembrane</keyword>
<dbReference type="AlphaFoldDB" id="A0A199P624"/>
<evidence type="ECO:0000259" key="11">
    <source>
        <dbReference type="PROSITE" id="PS50110"/>
    </source>
</evidence>
<dbReference type="Pfam" id="PF00072">
    <property type="entry name" value="Response_reg"/>
    <property type="match status" value="1"/>
</dbReference>
<keyword evidence="5 12" id="KW-0418">Kinase</keyword>
<dbReference type="InterPro" id="IPR036890">
    <property type="entry name" value="HATPase_C_sf"/>
</dbReference>
<dbReference type="RefSeq" id="WP_064538837.1">
    <property type="nucleotide sequence ID" value="NZ_LWSU01000069.1"/>
</dbReference>
<dbReference type="InterPro" id="IPR004358">
    <property type="entry name" value="Sig_transdc_His_kin-like_C"/>
</dbReference>
<dbReference type="GO" id="GO:0009927">
    <property type="term" value="F:histidine phosphotransfer kinase activity"/>
    <property type="evidence" value="ECO:0007669"/>
    <property type="project" value="TreeGrafter"/>
</dbReference>
<feature type="domain" description="Histidine kinase" evidence="10">
    <location>
        <begin position="819"/>
        <end position="1038"/>
    </location>
</feature>
<feature type="domain" description="Response regulatory" evidence="11">
    <location>
        <begin position="1063"/>
        <end position="1177"/>
    </location>
</feature>
<reference evidence="12 13" key="1">
    <citation type="submission" date="2016-04" db="EMBL/GenBank/DDBJ databases">
        <title>Xanthomonas translucens phylogeny.</title>
        <authorList>
            <person name="Langlois P."/>
        </authorList>
    </citation>
    <scope>NUCLEOTIDE SEQUENCE [LARGE SCALE GENOMIC DNA]</scope>
    <source>
        <strain evidence="12 13">B99</strain>
    </source>
</reference>
<keyword evidence="3 7" id="KW-0597">Phosphoprotein</keyword>
<dbReference type="InterPro" id="IPR015943">
    <property type="entry name" value="WD40/YVTN_repeat-like_dom_sf"/>
</dbReference>
<dbReference type="Proteomes" id="UP000093858">
    <property type="component" value="Unassembled WGS sequence"/>
</dbReference>
<feature type="chain" id="PRO_5008282531" description="histidine kinase" evidence="9">
    <location>
        <begin position="23"/>
        <end position="1191"/>
    </location>
</feature>
<feature type="signal peptide" evidence="9">
    <location>
        <begin position="1"/>
        <end position="22"/>
    </location>
</feature>
<dbReference type="PROSITE" id="PS50110">
    <property type="entry name" value="RESPONSE_REGULATORY"/>
    <property type="match status" value="1"/>
</dbReference>
<comment type="caution">
    <text evidence="12">The sequence shown here is derived from an EMBL/GenBank/DDBJ whole genome shotgun (WGS) entry which is preliminary data.</text>
</comment>